<accession>A0ABQ8I458</accession>
<feature type="coiled-coil region" evidence="1">
    <location>
        <begin position="109"/>
        <end position="146"/>
    </location>
</feature>
<organism evidence="2 3">
    <name type="scientific">Xanthoceras sorbifolium</name>
    <dbReference type="NCBI Taxonomy" id="99658"/>
    <lineage>
        <taxon>Eukaryota</taxon>
        <taxon>Viridiplantae</taxon>
        <taxon>Streptophyta</taxon>
        <taxon>Embryophyta</taxon>
        <taxon>Tracheophyta</taxon>
        <taxon>Spermatophyta</taxon>
        <taxon>Magnoliopsida</taxon>
        <taxon>eudicotyledons</taxon>
        <taxon>Gunneridae</taxon>
        <taxon>Pentapetalae</taxon>
        <taxon>rosids</taxon>
        <taxon>malvids</taxon>
        <taxon>Sapindales</taxon>
        <taxon>Sapindaceae</taxon>
        <taxon>Xanthoceroideae</taxon>
        <taxon>Xanthoceras</taxon>
    </lineage>
</organism>
<gene>
    <name evidence="2" type="ORF">JRO89_XS04G0046400</name>
</gene>
<comment type="caution">
    <text evidence="2">The sequence shown here is derived from an EMBL/GenBank/DDBJ whole genome shotgun (WGS) entry which is preliminary data.</text>
</comment>
<dbReference type="EMBL" id="JAFEMO010000004">
    <property type="protein sequence ID" value="KAH7571415.1"/>
    <property type="molecule type" value="Genomic_DNA"/>
</dbReference>
<dbReference type="Proteomes" id="UP000827721">
    <property type="component" value="Unassembled WGS sequence"/>
</dbReference>
<evidence type="ECO:0000256" key="1">
    <source>
        <dbReference type="SAM" id="Coils"/>
    </source>
</evidence>
<proteinExistence type="predicted"/>
<evidence type="ECO:0000313" key="2">
    <source>
        <dbReference type="EMBL" id="KAH7571415.1"/>
    </source>
</evidence>
<reference evidence="2 3" key="1">
    <citation type="submission" date="2021-02" db="EMBL/GenBank/DDBJ databases">
        <title>Plant Genome Project.</title>
        <authorList>
            <person name="Zhang R.-G."/>
        </authorList>
    </citation>
    <scope>NUCLEOTIDE SEQUENCE [LARGE SCALE GENOMIC DNA]</scope>
    <source>
        <tissue evidence="2">Leaves</tissue>
    </source>
</reference>
<sequence length="158" mass="18154">MEARKAHPPDNVPVKVKTKGIKPSPIECFKILHLSKTKDGGKKWASEHAKALHAKWETKKASAQDQGFKTDELNLYREVVEKASHVRVLAMGSSIQAKNVYGCCEGSCKRARVDKIEELELKMKNMEEELRQYKAMKDEFEQFKATQEEVKQMREFIS</sequence>
<keyword evidence="1" id="KW-0175">Coiled coil</keyword>
<name>A0ABQ8I458_9ROSI</name>
<keyword evidence="3" id="KW-1185">Reference proteome</keyword>
<evidence type="ECO:0000313" key="3">
    <source>
        <dbReference type="Proteomes" id="UP000827721"/>
    </source>
</evidence>
<protein>
    <submittedName>
        <fullName evidence="2">Uncharacterized protein</fullName>
    </submittedName>
</protein>